<organism evidence="2 4">
    <name type="scientific">Flavobacterium hydatis</name>
    <name type="common">Cytophaga aquatilis</name>
    <dbReference type="NCBI Taxonomy" id="991"/>
    <lineage>
        <taxon>Bacteria</taxon>
        <taxon>Pseudomonadati</taxon>
        <taxon>Bacteroidota</taxon>
        <taxon>Flavobacteriia</taxon>
        <taxon>Flavobacteriales</taxon>
        <taxon>Flavobacteriaceae</taxon>
        <taxon>Flavobacterium</taxon>
    </lineage>
</organism>
<feature type="signal peptide" evidence="1">
    <location>
        <begin position="1"/>
        <end position="21"/>
    </location>
</feature>
<dbReference type="eggNOG" id="ENOG50342S2">
    <property type="taxonomic scope" value="Bacteria"/>
</dbReference>
<proteinExistence type="predicted"/>
<evidence type="ECO:0000313" key="5">
    <source>
        <dbReference type="Proteomes" id="UP000198424"/>
    </source>
</evidence>
<dbReference type="Proteomes" id="UP000028712">
    <property type="component" value="Unassembled WGS sequence"/>
</dbReference>
<feature type="chain" id="PRO_5001802062" evidence="1">
    <location>
        <begin position="22"/>
        <end position="174"/>
    </location>
</feature>
<sequence length="174" mass="20220">MNVLKILLLIALFSISSSAEAQKIRAIDTLDCPISQNELLLSGKLFASATPILLRVFNEDYEYAVFQLGKRRSSIYLYFKIFTDNVCVKQQQPLEIYFKNGEMYILKNSFAVNCDGTAALELSRRDIKKLMANDINTIKFYTLKRDYEFSPSAIDNKNIKEYLKCLKLYRIRKR</sequence>
<accession>A0A085ZZ95</accession>
<evidence type="ECO:0000256" key="1">
    <source>
        <dbReference type="SAM" id="SignalP"/>
    </source>
</evidence>
<dbReference type="EMBL" id="JPRM01000046">
    <property type="protein sequence ID" value="KFF09759.1"/>
    <property type="molecule type" value="Genomic_DNA"/>
</dbReference>
<dbReference type="STRING" id="991.IW20_22475"/>
<gene>
    <name evidence="3" type="ORF">B0A62_08900</name>
    <name evidence="2" type="ORF">IW20_22475</name>
</gene>
<evidence type="ECO:0000313" key="4">
    <source>
        <dbReference type="Proteomes" id="UP000028712"/>
    </source>
</evidence>
<reference evidence="3 5" key="2">
    <citation type="submission" date="2016-11" db="EMBL/GenBank/DDBJ databases">
        <title>Whole genomes of Flavobacteriaceae.</title>
        <authorList>
            <person name="Stine C."/>
            <person name="Li C."/>
            <person name="Tadesse D."/>
        </authorList>
    </citation>
    <scope>NUCLEOTIDE SEQUENCE [LARGE SCALE GENOMIC DNA]</scope>
    <source>
        <strain evidence="3 5">ATCC 29551</strain>
    </source>
</reference>
<keyword evidence="1" id="KW-0732">Signal</keyword>
<keyword evidence="5" id="KW-1185">Reference proteome</keyword>
<evidence type="ECO:0000313" key="3">
    <source>
        <dbReference type="EMBL" id="OXA95417.1"/>
    </source>
</evidence>
<name>A0A085ZZ95_FLAHY</name>
<dbReference type="OrthoDB" id="1148022at2"/>
<dbReference type="AlphaFoldDB" id="A0A085ZZ95"/>
<evidence type="ECO:0000313" key="2">
    <source>
        <dbReference type="EMBL" id="KFF09759.1"/>
    </source>
</evidence>
<dbReference type="Proteomes" id="UP000198424">
    <property type="component" value="Unassembled WGS sequence"/>
</dbReference>
<protein>
    <submittedName>
        <fullName evidence="2">Uncharacterized protein</fullName>
    </submittedName>
</protein>
<dbReference type="EMBL" id="MUGY01000007">
    <property type="protein sequence ID" value="OXA95417.1"/>
    <property type="molecule type" value="Genomic_DNA"/>
</dbReference>
<reference evidence="2 4" key="1">
    <citation type="submission" date="2014-07" db="EMBL/GenBank/DDBJ databases">
        <title>Genome of Flavobacterium hydatis DSM 2063.</title>
        <authorList>
            <person name="Pipes S.E."/>
            <person name="Stropko S.J."/>
            <person name="Newman J.D."/>
        </authorList>
    </citation>
    <scope>NUCLEOTIDE SEQUENCE [LARGE SCALE GENOMIC DNA]</scope>
    <source>
        <strain evidence="2 4">DSM 2063</strain>
    </source>
</reference>
<dbReference type="RefSeq" id="WP_035627563.1">
    <property type="nucleotide sequence ID" value="NZ_JBEWQG010000006.1"/>
</dbReference>
<comment type="caution">
    <text evidence="2">The sequence shown here is derived from an EMBL/GenBank/DDBJ whole genome shotgun (WGS) entry which is preliminary data.</text>
</comment>